<reference evidence="2" key="1">
    <citation type="journal article" date="2019" name="Int. J. Syst. Evol. Microbiol.">
        <title>The Global Catalogue of Microorganisms (GCM) 10K type strain sequencing project: providing services to taxonomists for standard genome sequencing and annotation.</title>
        <authorList>
            <consortium name="The Broad Institute Genomics Platform"/>
            <consortium name="The Broad Institute Genome Sequencing Center for Infectious Disease"/>
            <person name="Wu L."/>
            <person name="Ma J."/>
        </authorList>
    </citation>
    <scope>NUCLEOTIDE SEQUENCE [LARGE SCALE GENOMIC DNA]</scope>
    <source>
        <strain evidence="2">KCTC 52925</strain>
    </source>
</reference>
<keyword evidence="2" id="KW-1185">Reference proteome</keyword>
<comment type="caution">
    <text evidence="1">The sequence shown here is derived from an EMBL/GenBank/DDBJ whole genome shotgun (WGS) entry which is preliminary data.</text>
</comment>
<accession>A0ABW5XC06</accession>
<organism evidence="1 2">
    <name type="scientific">Christiangramia antarctica</name>
    <dbReference type="NCBI Taxonomy" id="2058158"/>
    <lineage>
        <taxon>Bacteria</taxon>
        <taxon>Pseudomonadati</taxon>
        <taxon>Bacteroidota</taxon>
        <taxon>Flavobacteriia</taxon>
        <taxon>Flavobacteriales</taxon>
        <taxon>Flavobacteriaceae</taxon>
        <taxon>Christiangramia</taxon>
    </lineage>
</organism>
<sequence length="46" mass="5188">MLLVIERRKYLSKVTLQENRGVGYVQPIGEKAIPGQVVDKNLTADF</sequence>
<evidence type="ECO:0000313" key="1">
    <source>
        <dbReference type="EMBL" id="MFD2835484.1"/>
    </source>
</evidence>
<evidence type="ECO:0000313" key="2">
    <source>
        <dbReference type="Proteomes" id="UP001597438"/>
    </source>
</evidence>
<protein>
    <submittedName>
        <fullName evidence="1">Uncharacterized protein</fullName>
    </submittedName>
</protein>
<dbReference type="Proteomes" id="UP001597438">
    <property type="component" value="Unassembled WGS sequence"/>
</dbReference>
<proteinExistence type="predicted"/>
<dbReference type="EMBL" id="JBHUOJ010000041">
    <property type="protein sequence ID" value="MFD2835484.1"/>
    <property type="molecule type" value="Genomic_DNA"/>
</dbReference>
<dbReference type="RefSeq" id="WP_251742227.1">
    <property type="nucleotide sequence ID" value="NZ_JBHUOJ010000041.1"/>
</dbReference>
<gene>
    <name evidence="1" type="ORF">ACFSYS_19485</name>
</gene>
<name>A0ABW5XC06_9FLAO</name>